<gene>
    <name evidence="3" type="ORF">ACET3X_005843</name>
</gene>
<accession>A0ABR3UJ40</accession>
<comment type="caution">
    <text evidence="3">The sequence shown here is derived from an EMBL/GenBank/DDBJ whole genome shotgun (WGS) entry which is preliminary data.</text>
</comment>
<evidence type="ECO:0000313" key="3">
    <source>
        <dbReference type="EMBL" id="KAL1795619.1"/>
    </source>
</evidence>
<dbReference type="RefSeq" id="XP_069306203.1">
    <property type="nucleotide sequence ID" value="XM_069451990.1"/>
</dbReference>
<dbReference type="EMBL" id="JBHGVX010000005">
    <property type="protein sequence ID" value="KAL1795619.1"/>
    <property type="molecule type" value="Genomic_DNA"/>
</dbReference>
<feature type="region of interest" description="Disordered" evidence="1">
    <location>
        <begin position="307"/>
        <end position="353"/>
    </location>
</feature>
<dbReference type="Proteomes" id="UP001578633">
    <property type="component" value="Chromosome 5"/>
</dbReference>
<proteinExistence type="predicted"/>
<feature type="compositionally biased region" description="Low complexity" evidence="1">
    <location>
        <begin position="335"/>
        <end position="353"/>
    </location>
</feature>
<reference evidence="3 4" key="1">
    <citation type="submission" date="2024-09" db="EMBL/GenBank/DDBJ databases">
        <title>T2T genomes of carrot and Alternaria dauci and their utility for understanding host-pathogen interaction during carrot leaf blight disease.</title>
        <authorList>
            <person name="Liu W."/>
            <person name="Xu S."/>
            <person name="Ou C."/>
            <person name="Liu X."/>
            <person name="Zhuang F."/>
            <person name="Deng X.W."/>
        </authorList>
    </citation>
    <scope>NUCLEOTIDE SEQUENCE [LARGE SCALE GENOMIC DNA]</scope>
    <source>
        <strain evidence="3 4">A2016</strain>
    </source>
</reference>
<feature type="compositionally biased region" description="Polar residues" evidence="1">
    <location>
        <begin position="191"/>
        <end position="200"/>
    </location>
</feature>
<keyword evidence="4" id="KW-1185">Reference proteome</keyword>
<evidence type="ECO:0000256" key="2">
    <source>
        <dbReference type="SAM" id="Phobius"/>
    </source>
</evidence>
<name>A0ABR3UJ40_9PLEO</name>
<dbReference type="GeneID" id="96086165"/>
<keyword evidence="2" id="KW-1133">Transmembrane helix</keyword>
<sequence length="353" mass="38218">MSGNAPETALEKYRYEILFGAWLAVTGATFLRIKRQPYSTRLKIEQYESIFKGTSLGAVLIGIGITPARSTARRSWRFPATFTCGRGRHRLVQDGASTPFYALTPLILLSVSIPLAIFAVVTTSVAISLLSFRALAVYCRLAVAIVGAWLSPSPPKPMPLRRSPLTPSPARQSPTRPRHRRASTASTASSQDTGIHSAHTSRLLKHKNNSLTALIGTSELTRDFEGVGGWRMPGDDDEEALWMGINSRLQLPAETPTRRHARSLTGGASPGQRWSAGSEAFRMSPVQSRARTPVRFAIEDEAGYFPMQPVSSNRRASVGSESTKHHRRKSGSGGSMSSTASAGLTTATKEVGK</sequence>
<feature type="region of interest" description="Disordered" evidence="1">
    <location>
        <begin position="255"/>
        <end position="276"/>
    </location>
</feature>
<feature type="compositionally biased region" description="Polar residues" evidence="1">
    <location>
        <begin position="309"/>
        <end position="321"/>
    </location>
</feature>
<evidence type="ECO:0000313" key="4">
    <source>
        <dbReference type="Proteomes" id="UP001578633"/>
    </source>
</evidence>
<feature type="transmembrane region" description="Helical" evidence="2">
    <location>
        <begin position="135"/>
        <end position="152"/>
    </location>
</feature>
<organism evidence="3 4">
    <name type="scientific">Alternaria dauci</name>
    <dbReference type="NCBI Taxonomy" id="48095"/>
    <lineage>
        <taxon>Eukaryota</taxon>
        <taxon>Fungi</taxon>
        <taxon>Dikarya</taxon>
        <taxon>Ascomycota</taxon>
        <taxon>Pezizomycotina</taxon>
        <taxon>Dothideomycetes</taxon>
        <taxon>Pleosporomycetidae</taxon>
        <taxon>Pleosporales</taxon>
        <taxon>Pleosporineae</taxon>
        <taxon>Pleosporaceae</taxon>
        <taxon>Alternaria</taxon>
        <taxon>Alternaria sect. Porri</taxon>
    </lineage>
</organism>
<evidence type="ECO:0000256" key="1">
    <source>
        <dbReference type="SAM" id="MobiDB-lite"/>
    </source>
</evidence>
<protein>
    <submittedName>
        <fullName evidence="3">Uncharacterized protein</fullName>
    </submittedName>
</protein>
<keyword evidence="2" id="KW-0812">Transmembrane</keyword>
<feature type="transmembrane region" description="Helical" evidence="2">
    <location>
        <begin position="15"/>
        <end position="33"/>
    </location>
</feature>
<keyword evidence="2" id="KW-0472">Membrane</keyword>
<feature type="region of interest" description="Disordered" evidence="1">
    <location>
        <begin position="156"/>
        <end position="202"/>
    </location>
</feature>
<feature type="transmembrane region" description="Helical" evidence="2">
    <location>
        <begin position="100"/>
        <end position="129"/>
    </location>
</feature>